<keyword evidence="6 8" id="KW-0368">Histidine biosynthesis</keyword>
<dbReference type="PANTHER" id="PTHR21039:SF0">
    <property type="entry name" value="HISTIDINOL-PHOSPHATASE"/>
    <property type="match status" value="1"/>
</dbReference>
<evidence type="ECO:0000256" key="7">
    <source>
        <dbReference type="ARBA" id="ARBA00049158"/>
    </source>
</evidence>
<dbReference type="STRING" id="545696.HOLDEFILI_00224"/>
<protein>
    <recommendedName>
        <fullName evidence="3 8">Histidinol-phosphatase</fullName>
        <shortName evidence="8">HolPase</shortName>
        <ecNumber evidence="3 8">3.1.3.15</ecNumber>
    </recommendedName>
</protein>
<organism evidence="10 11">
    <name type="scientific">Holdemania filiformis DSM 12042</name>
    <dbReference type="NCBI Taxonomy" id="545696"/>
    <lineage>
        <taxon>Bacteria</taxon>
        <taxon>Bacillati</taxon>
        <taxon>Bacillota</taxon>
        <taxon>Erysipelotrichia</taxon>
        <taxon>Erysipelotrichales</taxon>
        <taxon>Erysipelotrichaceae</taxon>
        <taxon>Holdemania</taxon>
    </lineage>
</organism>
<dbReference type="InterPro" id="IPR010140">
    <property type="entry name" value="Histidinol_P_phosphatase_HisJ"/>
</dbReference>
<evidence type="ECO:0000256" key="8">
    <source>
        <dbReference type="RuleBase" id="RU366003"/>
    </source>
</evidence>
<dbReference type="Gene3D" id="3.20.20.140">
    <property type="entry name" value="Metal-dependent hydrolases"/>
    <property type="match status" value="1"/>
</dbReference>
<sequence>MDRLEISVKEGNTMFADYHVHTEFSDDSVYPMESVVQDAIRMKIDELCFTDHVDYGIKEDWDSGKPIVYRGQDPLANVDTPRYIREIDRMKQKYGGQITLKIGLEFGVQVHTIGQFEALFKRYSWDFILLSIHQVENQELWTQDFQRGKSQQEYNERYYQELLEVVQKYKHYSVLGHLDLIKRYDPAGIYPFERVRPWIEKILKVVVAEGKGIEINTSAKRYGLTETMPSIEILKCYRECGGRIVTIGSDSHKPEHLGAGISEAKELLKSLGFDSYCTFDQMQPVFHDL</sequence>
<dbReference type="SUPFAM" id="SSF89550">
    <property type="entry name" value="PHP domain-like"/>
    <property type="match status" value="1"/>
</dbReference>
<comment type="catalytic activity">
    <reaction evidence="7 8">
        <text>L-histidinol phosphate + H2O = L-histidinol + phosphate</text>
        <dbReference type="Rhea" id="RHEA:14465"/>
        <dbReference type="ChEBI" id="CHEBI:15377"/>
        <dbReference type="ChEBI" id="CHEBI:43474"/>
        <dbReference type="ChEBI" id="CHEBI:57699"/>
        <dbReference type="ChEBI" id="CHEBI:57980"/>
        <dbReference type="EC" id="3.1.3.15"/>
    </reaction>
</comment>
<dbReference type="Pfam" id="PF02811">
    <property type="entry name" value="PHP"/>
    <property type="match status" value="1"/>
</dbReference>
<accession>B9Y349</accession>
<dbReference type="NCBIfam" id="TIGR01856">
    <property type="entry name" value="hisJ_fam"/>
    <property type="match status" value="1"/>
</dbReference>
<dbReference type="InterPro" id="IPR004013">
    <property type="entry name" value="PHP_dom"/>
</dbReference>
<dbReference type="UniPathway" id="UPA00031">
    <property type="reaction ID" value="UER00013"/>
</dbReference>
<feature type="domain" description="PHP" evidence="9">
    <location>
        <begin position="17"/>
        <end position="218"/>
    </location>
</feature>
<dbReference type="AlphaFoldDB" id="B9Y349"/>
<keyword evidence="4 8" id="KW-0028">Amino-acid biosynthesis</keyword>
<comment type="similarity">
    <text evidence="2 8">Belongs to the PHP hydrolase family. HisK subfamily.</text>
</comment>
<evidence type="ECO:0000256" key="2">
    <source>
        <dbReference type="ARBA" id="ARBA00009152"/>
    </source>
</evidence>
<dbReference type="GO" id="GO:0000105">
    <property type="term" value="P:L-histidine biosynthetic process"/>
    <property type="evidence" value="ECO:0007669"/>
    <property type="project" value="UniProtKB-UniRule"/>
</dbReference>
<evidence type="ECO:0000256" key="6">
    <source>
        <dbReference type="ARBA" id="ARBA00023102"/>
    </source>
</evidence>
<evidence type="ECO:0000259" key="9">
    <source>
        <dbReference type="Pfam" id="PF02811"/>
    </source>
</evidence>
<dbReference type="InterPro" id="IPR016195">
    <property type="entry name" value="Pol/histidinol_Pase-like"/>
</dbReference>
<reference evidence="10 11" key="1">
    <citation type="submission" date="2008-12" db="EMBL/GenBank/DDBJ databases">
        <authorList>
            <person name="Fulton L."/>
            <person name="Clifton S."/>
            <person name="Fulton B."/>
            <person name="Xu J."/>
            <person name="Minx P."/>
            <person name="Pepin K.H."/>
            <person name="Johnson M."/>
            <person name="Bhonagiri V."/>
            <person name="Nash W.E."/>
            <person name="Mardis E.R."/>
            <person name="Wilson R.K."/>
        </authorList>
    </citation>
    <scope>NUCLEOTIDE SEQUENCE [LARGE SCALE GENOMIC DNA]</scope>
    <source>
        <strain evidence="10 11">DSM 12042</strain>
    </source>
</reference>
<name>B9Y349_9FIRM</name>
<evidence type="ECO:0000313" key="11">
    <source>
        <dbReference type="Proteomes" id="UP000005950"/>
    </source>
</evidence>
<dbReference type="GO" id="GO:0004401">
    <property type="term" value="F:histidinol-phosphatase activity"/>
    <property type="evidence" value="ECO:0007669"/>
    <property type="project" value="UniProtKB-UniRule"/>
</dbReference>
<evidence type="ECO:0000256" key="5">
    <source>
        <dbReference type="ARBA" id="ARBA00022801"/>
    </source>
</evidence>
<evidence type="ECO:0000256" key="3">
    <source>
        <dbReference type="ARBA" id="ARBA00013085"/>
    </source>
</evidence>
<gene>
    <name evidence="10" type="ORF">HOLDEFILI_00224</name>
</gene>
<evidence type="ECO:0000313" key="10">
    <source>
        <dbReference type="EMBL" id="EEF69598.1"/>
    </source>
</evidence>
<dbReference type="Proteomes" id="UP000005950">
    <property type="component" value="Unassembled WGS sequence"/>
</dbReference>
<evidence type="ECO:0000256" key="1">
    <source>
        <dbReference type="ARBA" id="ARBA00004970"/>
    </source>
</evidence>
<evidence type="ECO:0000256" key="4">
    <source>
        <dbReference type="ARBA" id="ARBA00022605"/>
    </source>
</evidence>
<keyword evidence="5 8" id="KW-0378">Hydrolase</keyword>
<reference evidence="10 11" key="2">
    <citation type="submission" date="2009-02" db="EMBL/GenBank/DDBJ databases">
        <title>Draft genome sequence of Holdemania filiformis DSM 12042.</title>
        <authorList>
            <person name="Sudarsanam P."/>
            <person name="Ley R."/>
            <person name="Guruge J."/>
            <person name="Turnbaugh P.J."/>
            <person name="Mahowald M."/>
            <person name="Liep D."/>
            <person name="Gordon J."/>
        </authorList>
    </citation>
    <scope>NUCLEOTIDE SEQUENCE [LARGE SCALE GENOMIC DNA]</scope>
    <source>
        <strain evidence="10 11">DSM 12042</strain>
    </source>
</reference>
<comment type="pathway">
    <text evidence="1 8">Amino-acid biosynthesis; L-histidine biosynthesis; L-histidine from 5-phospho-alpha-D-ribose 1-diphosphate: step 8/9.</text>
</comment>
<dbReference type="PANTHER" id="PTHR21039">
    <property type="entry name" value="HISTIDINOL PHOSPHATASE-RELATED"/>
    <property type="match status" value="1"/>
</dbReference>
<proteinExistence type="inferred from homology"/>
<dbReference type="GO" id="GO:0005737">
    <property type="term" value="C:cytoplasm"/>
    <property type="evidence" value="ECO:0007669"/>
    <property type="project" value="TreeGrafter"/>
</dbReference>
<dbReference type="HOGENOM" id="CLU_054611_3_0_9"/>
<comment type="caution">
    <text evidence="10">The sequence shown here is derived from an EMBL/GenBank/DDBJ whole genome shotgun (WGS) entry which is preliminary data.</text>
</comment>
<dbReference type="EC" id="3.1.3.15" evidence="3 8"/>
<dbReference type="eggNOG" id="COG1387">
    <property type="taxonomic scope" value="Bacteria"/>
</dbReference>
<dbReference type="EMBL" id="ACCF01000010">
    <property type="protein sequence ID" value="EEF69598.1"/>
    <property type="molecule type" value="Genomic_DNA"/>
</dbReference>